<sequence>MSVMTNHPIATALRSLTTSTGMTVALSVVTTVALVTALPGCTSDTTTKNESGSPTSNEYLLSEKPDSPVSLTEIAETFTPSDDPEAAPVASREVVLVGRIDAGDFPAFQEDQATFMLSELPAEGHGADDPDHEDNCPFCKRRASKAPKAIVNIVSKDGTPLPTDARTLLGVAQGDKIIAIGTASYDQNLNTITLNSQAIYKPQ</sequence>
<name>A0A7W5E3C2_9BACT</name>
<evidence type="ECO:0000256" key="1">
    <source>
        <dbReference type="SAM" id="MobiDB-lite"/>
    </source>
</evidence>
<dbReference type="EMBL" id="JACHXU010000024">
    <property type="protein sequence ID" value="MBB3209446.1"/>
    <property type="molecule type" value="Genomic_DNA"/>
</dbReference>
<evidence type="ECO:0000313" key="2">
    <source>
        <dbReference type="EMBL" id="MBB3209446.1"/>
    </source>
</evidence>
<keyword evidence="3" id="KW-1185">Reference proteome</keyword>
<proteinExistence type="predicted"/>
<dbReference type="RefSeq" id="WP_246420836.1">
    <property type="nucleotide sequence ID" value="NZ_JACHXU010000024.1"/>
</dbReference>
<dbReference type="Proteomes" id="UP000536179">
    <property type="component" value="Unassembled WGS sequence"/>
</dbReference>
<evidence type="ECO:0000313" key="3">
    <source>
        <dbReference type="Proteomes" id="UP000536179"/>
    </source>
</evidence>
<accession>A0A7W5E3C2</accession>
<feature type="region of interest" description="Disordered" evidence="1">
    <location>
        <begin position="40"/>
        <end position="66"/>
    </location>
</feature>
<feature type="compositionally biased region" description="Polar residues" evidence="1">
    <location>
        <begin position="42"/>
        <end position="59"/>
    </location>
</feature>
<dbReference type="AlphaFoldDB" id="A0A7W5E3C2"/>
<comment type="caution">
    <text evidence="2">The sequence shown here is derived from an EMBL/GenBank/DDBJ whole genome shotgun (WGS) entry which is preliminary data.</text>
</comment>
<protein>
    <submittedName>
        <fullName evidence="2">Uncharacterized protein</fullName>
    </submittedName>
</protein>
<reference evidence="2 3" key="1">
    <citation type="submission" date="2020-08" db="EMBL/GenBank/DDBJ databases">
        <title>Genomic Encyclopedia of Type Strains, Phase III (KMG-III): the genomes of soil and plant-associated and newly described type strains.</title>
        <authorList>
            <person name="Whitman W."/>
        </authorList>
    </citation>
    <scope>NUCLEOTIDE SEQUENCE [LARGE SCALE GENOMIC DNA]</scope>
    <source>
        <strain evidence="2 3">CECT 8075</strain>
    </source>
</reference>
<organism evidence="2 3">
    <name type="scientific">Aporhodopirellula rubra</name>
    <dbReference type="NCBI Taxonomy" id="980271"/>
    <lineage>
        <taxon>Bacteria</taxon>
        <taxon>Pseudomonadati</taxon>
        <taxon>Planctomycetota</taxon>
        <taxon>Planctomycetia</taxon>
        <taxon>Pirellulales</taxon>
        <taxon>Pirellulaceae</taxon>
        <taxon>Aporhodopirellula</taxon>
    </lineage>
</organism>
<gene>
    <name evidence="2" type="ORF">FHS27_005286</name>
</gene>